<feature type="compositionally biased region" description="Polar residues" evidence="1">
    <location>
        <begin position="804"/>
        <end position="813"/>
    </location>
</feature>
<dbReference type="PANTHER" id="PTHR23389">
    <property type="entry name" value="CHROMOSOME TRANSMISSION FIDELITY FACTOR 18"/>
    <property type="match status" value="1"/>
</dbReference>
<feature type="region of interest" description="Disordered" evidence="1">
    <location>
        <begin position="803"/>
        <end position="850"/>
    </location>
</feature>
<dbReference type="SMART" id="SM00382">
    <property type="entry name" value="AAA"/>
    <property type="match status" value="1"/>
</dbReference>
<dbReference type="EMBL" id="JH668623">
    <property type="protein sequence ID" value="KAG6459435.1"/>
    <property type="molecule type" value="Genomic_DNA"/>
</dbReference>
<sequence>MTSLIDPVPASDEKNATLINKVYGKRHSHKCRHVLKSKENILRHKCNKALKRKLKKYKLRLDGKEDQDILDVSDILVNSLTLKSPGSKDNQLETTSLVSDRPKNYLFRMVRNKQSKIVNGNNVATISRDSAPLSITSSQEKKQTNAFKLLMDSRNKSIGSNSPGKEKIVEEVINEDIIERQNAKAKRILVLQKMSEAKGSLKKREMEECHEKFIEVQMKKRAEKFKNMLLNQEPKSHQTKERISKKYKKKTMSKVNNSSDTIQTTTEERPKKIKSLQLVNLFDDHQSDYEKESLRSNKEGLTKEDKEFLEKLSPSMKKKENMLCYFMKVEKEPEPSVIEDDIVIKVKLPSRTNRKVKNKKKQNTTNEIVKSCIEISKQNETNKSPILQTAPTERQKRKRNCGVPNQEVTTDTIDILGDTSNRPKRCTKKPVKYIDDFLFSSSDEELHIFTPKKKKHTDHRNVLQIMTPIMDTKVENSISSTKKPQKTEKVVSQSKKDVKLAPIFNTKQRPDAVLSEAKQKFLQSGVPEQLKKIIAQQKNNSIAEVYFHTVIHVQQNNGIANNISNINIPFIDNKIEDSSQIYDDSSFFHKMLHLESCKLPQNKWGTITHTAVNEILQHIKLARPKFPVFRTYRLLRDKRKGEFHCPNYLDLDKSVEVNNSIIDLVNENPDQLNWTDKYKAMSTNQIIGNFETVKELKKWLVSWTETAQRSKNKINVNSDSSDFYNSDTDSREGTRNVNNLLIITGPTGSGKTSSVYAVAADLAMKVIEVNASSKRTGKVMLQDLQEATQSHKVNRGANNLEFISKSQEINQRQTTEKNCKRGRPKKTVKMSTKKPKEPKSDTVNAPSGSQDITRTDTSLILIDDADIMFDQDDGFCSAITQLVHSSKRPVILVTSSLSCPHLQRFLQNGKILKMMSLMPQMLGTWLDIMCLADSGTCCLGAGARFLNHFNGDVRKTINCLQFYATSQTQTVSDDISSQVFDNPKLMIDDEKSNMSWVDQDDNEEKNIIRSDTLEKETDYLWNNYVQSQIKSIDLKFPLGVVNTWWNLPQILSLKEDKSDNARLESIGNVMDCLSVSDYYSSITPDDRLNIISDPWYTSESHSVSEQEDMHNYSKSVEICDEISYELINDSIINAQKDYKKSKNIDVDFPGMTVQRERDRIVSRHNNMSSYLNPAAVLDRRALALDYWASCRTICRIEKTKSDNYSKRNNRFCHYLKSVNILCKNESFDYLCDSLSLVKTKK</sequence>
<dbReference type="GO" id="GO:0005524">
    <property type="term" value="F:ATP binding"/>
    <property type="evidence" value="ECO:0007669"/>
    <property type="project" value="InterPro"/>
</dbReference>
<dbReference type="PANTHER" id="PTHR23389:SF21">
    <property type="entry name" value="ATPASE FAMILY AAA DOMAIN-CONTAINING PROTEIN 5"/>
    <property type="match status" value="1"/>
</dbReference>
<dbReference type="GO" id="GO:0005634">
    <property type="term" value="C:nucleus"/>
    <property type="evidence" value="ECO:0007669"/>
    <property type="project" value="TreeGrafter"/>
</dbReference>
<comment type="caution">
    <text evidence="3">The sequence shown here is derived from an EMBL/GenBank/DDBJ whole genome shotgun (WGS) entry which is preliminary data.</text>
</comment>
<dbReference type="EMBL" id="JH668623">
    <property type="protein sequence ID" value="KAG6459434.1"/>
    <property type="molecule type" value="Genomic_DNA"/>
</dbReference>
<feature type="compositionally biased region" description="Basic residues" evidence="1">
    <location>
        <begin position="820"/>
        <end position="833"/>
    </location>
</feature>
<dbReference type="AlphaFoldDB" id="A0A921ZKI5"/>
<feature type="domain" description="AAA+ ATPase" evidence="2">
    <location>
        <begin position="737"/>
        <end position="922"/>
    </location>
</feature>
<name>A0A921ZKI5_MANSE</name>
<dbReference type="InterPro" id="IPR003593">
    <property type="entry name" value="AAA+_ATPase"/>
</dbReference>
<dbReference type="GO" id="GO:0003677">
    <property type="term" value="F:DNA binding"/>
    <property type="evidence" value="ECO:0007669"/>
    <property type="project" value="TreeGrafter"/>
</dbReference>
<feature type="compositionally biased region" description="Polar residues" evidence="1">
    <location>
        <begin position="841"/>
        <end position="850"/>
    </location>
</feature>
<proteinExistence type="predicted"/>
<dbReference type="SUPFAM" id="SSF52540">
    <property type="entry name" value="P-loop containing nucleoside triphosphate hydrolases"/>
    <property type="match status" value="1"/>
</dbReference>
<evidence type="ECO:0000313" key="3">
    <source>
        <dbReference type="EMBL" id="KAG6459435.1"/>
    </source>
</evidence>
<evidence type="ECO:0000259" key="2">
    <source>
        <dbReference type="SMART" id="SM00382"/>
    </source>
</evidence>
<dbReference type="EMBL" id="JH668623">
    <property type="protein sequence ID" value="KAG6459436.1"/>
    <property type="molecule type" value="Genomic_DNA"/>
</dbReference>
<evidence type="ECO:0000313" key="4">
    <source>
        <dbReference type="Proteomes" id="UP000791440"/>
    </source>
</evidence>
<dbReference type="Pfam" id="PF00004">
    <property type="entry name" value="AAA"/>
    <property type="match status" value="1"/>
</dbReference>
<dbReference type="InterPro" id="IPR003959">
    <property type="entry name" value="ATPase_AAA_core"/>
</dbReference>
<keyword evidence="4" id="KW-1185">Reference proteome</keyword>
<feature type="compositionally biased region" description="Polar residues" evidence="1">
    <location>
        <begin position="253"/>
        <end position="265"/>
    </location>
</feature>
<evidence type="ECO:0000256" key="1">
    <source>
        <dbReference type="SAM" id="MobiDB-lite"/>
    </source>
</evidence>
<feature type="region of interest" description="Disordered" evidence="1">
    <location>
        <begin position="250"/>
        <end position="269"/>
    </location>
</feature>
<dbReference type="Proteomes" id="UP000791440">
    <property type="component" value="Unassembled WGS sequence"/>
</dbReference>
<dbReference type="GO" id="GO:0016887">
    <property type="term" value="F:ATP hydrolysis activity"/>
    <property type="evidence" value="ECO:0007669"/>
    <property type="project" value="InterPro"/>
</dbReference>
<dbReference type="OrthoDB" id="9996895at2759"/>
<reference evidence="3" key="2">
    <citation type="submission" date="2020-12" db="EMBL/GenBank/DDBJ databases">
        <authorList>
            <person name="Kanost M."/>
        </authorList>
    </citation>
    <scope>NUCLEOTIDE SEQUENCE</scope>
</reference>
<organism evidence="3 4">
    <name type="scientific">Manduca sexta</name>
    <name type="common">Tobacco hawkmoth</name>
    <name type="synonym">Tobacco hornworm</name>
    <dbReference type="NCBI Taxonomy" id="7130"/>
    <lineage>
        <taxon>Eukaryota</taxon>
        <taxon>Metazoa</taxon>
        <taxon>Ecdysozoa</taxon>
        <taxon>Arthropoda</taxon>
        <taxon>Hexapoda</taxon>
        <taxon>Insecta</taxon>
        <taxon>Pterygota</taxon>
        <taxon>Neoptera</taxon>
        <taxon>Endopterygota</taxon>
        <taxon>Lepidoptera</taxon>
        <taxon>Glossata</taxon>
        <taxon>Ditrysia</taxon>
        <taxon>Bombycoidea</taxon>
        <taxon>Sphingidae</taxon>
        <taxon>Sphinginae</taxon>
        <taxon>Sphingini</taxon>
        <taxon>Manduca</taxon>
    </lineage>
</organism>
<reference evidence="3" key="1">
    <citation type="journal article" date="2016" name="Insect Biochem. Mol. Biol.">
        <title>Multifaceted biological insights from a draft genome sequence of the tobacco hornworm moth, Manduca sexta.</title>
        <authorList>
            <person name="Kanost M.R."/>
            <person name="Arrese E.L."/>
            <person name="Cao X."/>
            <person name="Chen Y.R."/>
            <person name="Chellapilla S."/>
            <person name="Goldsmith M.R."/>
            <person name="Grosse-Wilde E."/>
            <person name="Heckel D.G."/>
            <person name="Herndon N."/>
            <person name="Jiang H."/>
            <person name="Papanicolaou A."/>
            <person name="Qu J."/>
            <person name="Soulages J.L."/>
            <person name="Vogel H."/>
            <person name="Walters J."/>
            <person name="Waterhouse R.M."/>
            <person name="Ahn S.J."/>
            <person name="Almeida F.C."/>
            <person name="An C."/>
            <person name="Aqrawi P."/>
            <person name="Bretschneider A."/>
            <person name="Bryant W.B."/>
            <person name="Bucks S."/>
            <person name="Chao H."/>
            <person name="Chevignon G."/>
            <person name="Christen J.M."/>
            <person name="Clarke D.F."/>
            <person name="Dittmer N.T."/>
            <person name="Ferguson L.C.F."/>
            <person name="Garavelou S."/>
            <person name="Gordon K.H.J."/>
            <person name="Gunaratna R.T."/>
            <person name="Han Y."/>
            <person name="Hauser F."/>
            <person name="He Y."/>
            <person name="Heidel-Fischer H."/>
            <person name="Hirsh A."/>
            <person name="Hu Y."/>
            <person name="Jiang H."/>
            <person name="Kalra D."/>
            <person name="Klinner C."/>
            <person name="Konig C."/>
            <person name="Kovar C."/>
            <person name="Kroll A.R."/>
            <person name="Kuwar S.S."/>
            <person name="Lee S.L."/>
            <person name="Lehman R."/>
            <person name="Li K."/>
            <person name="Li Z."/>
            <person name="Liang H."/>
            <person name="Lovelace S."/>
            <person name="Lu Z."/>
            <person name="Mansfield J.H."/>
            <person name="McCulloch K.J."/>
            <person name="Mathew T."/>
            <person name="Morton B."/>
            <person name="Muzny D.M."/>
            <person name="Neunemann D."/>
            <person name="Ongeri F."/>
            <person name="Pauchet Y."/>
            <person name="Pu L.L."/>
            <person name="Pyrousis I."/>
            <person name="Rao X.J."/>
            <person name="Redding A."/>
            <person name="Roesel C."/>
            <person name="Sanchez-Gracia A."/>
            <person name="Schaack S."/>
            <person name="Shukla A."/>
            <person name="Tetreau G."/>
            <person name="Wang Y."/>
            <person name="Xiong G.H."/>
            <person name="Traut W."/>
            <person name="Walsh T.K."/>
            <person name="Worley K.C."/>
            <person name="Wu D."/>
            <person name="Wu W."/>
            <person name="Wu Y.Q."/>
            <person name="Zhang X."/>
            <person name="Zou Z."/>
            <person name="Zucker H."/>
            <person name="Briscoe A.D."/>
            <person name="Burmester T."/>
            <person name="Clem R.J."/>
            <person name="Feyereisen R."/>
            <person name="Grimmelikhuijzen C.J.P."/>
            <person name="Hamodrakas S.J."/>
            <person name="Hansson B.S."/>
            <person name="Huguet E."/>
            <person name="Jermiin L.S."/>
            <person name="Lan Q."/>
            <person name="Lehman H.K."/>
            <person name="Lorenzen M."/>
            <person name="Merzendorfer H."/>
            <person name="Michalopoulos I."/>
            <person name="Morton D.B."/>
            <person name="Muthukrishnan S."/>
            <person name="Oakeshott J.G."/>
            <person name="Palmer W."/>
            <person name="Park Y."/>
            <person name="Passarelli A.L."/>
            <person name="Rozas J."/>
            <person name="Schwartz L.M."/>
            <person name="Smith W."/>
            <person name="Southgate A."/>
            <person name="Vilcinskas A."/>
            <person name="Vogt R."/>
            <person name="Wang P."/>
            <person name="Werren J."/>
            <person name="Yu X.Q."/>
            <person name="Zhou J.J."/>
            <person name="Brown S.J."/>
            <person name="Scherer S.E."/>
            <person name="Richards S."/>
            <person name="Blissard G.W."/>
        </authorList>
    </citation>
    <scope>NUCLEOTIDE SEQUENCE</scope>
</reference>
<gene>
    <name evidence="3" type="ORF">O3G_MSEX011402</name>
</gene>
<dbReference type="InterPro" id="IPR027417">
    <property type="entry name" value="P-loop_NTPase"/>
</dbReference>
<dbReference type="GO" id="GO:0061860">
    <property type="term" value="F:DNA clamp unloader activity"/>
    <property type="evidence" value="ECO:0007669"/>
    <property type="project" value="TreeGrafter"/>
</dbReference>
<accession>A0A921ZKI5</accession>
<dbReference type="Gene3D" id="3.40.50.300">
    <property type="entry name" value="P-loop containing nucleotide triphosphate hydrolases"/>
    <property type="match status" value="1"/>
</dbReference>
<protein>
    <recommendedName>
        <fullName evidence="2">AAA+ ATPase domain-containing protein</fullName>
    </recommendedName>
</protein>